<dbReference type="EMBL" id="JABANN010000229">
    <property type="protein sequence ID" value="KAF4665536.1"/>
    <property type="molecule type" value="Genomic_DNA"/>
</dbReference>
<proteinExistence type="predicted"/>
<gene>
    <name evidence="3" type="ORF">FOL46_003593</name>
</gene>
<dbReference type="AlphaFoldDB" id="A0A7J6M265"/>
<reference evidence="3 4" key="1">
    <citation type="submission" date="2020-04" db="EMBL/GenBank/DDBJ databases">
        <title>Perkinsus olseni comparative genomics.</title>
        <authorList>
            <person name="Bogema D.R."/>
        </authorList>
    </citation>
    <scope>NUCLEOTIDE SEQUENCE [LARGE SCALE GENOMIC DNA]</scope>
    <source>
        <strain evidence="3">ATCC PRA-31</strain>
    </source>
</reference>
<sequence>MPAHFTLQPLPPPPLPVNESPPPLRQLSPPPEDAPRYLVSALGRAPDAVQSENGMVVRRVAGDGQCFYRALLLGYYEPLLWSRNVQAHSSLSRVLGDERSFFDGDTDEEKSLEAYRCMFADLRWDKALITKCRSAIARAVLSCSNTVEAAAILAAVGSTDVQSAVRDLVLNPLADAEAWVLGYAARAFGVDIAVYAPGCAAMDMTVHKSGKDGSRVVNLLYTAPATGGGCGHYDVLYDLSETNRVGAAGFRAAAKEAARATSASSDALVTFEGVKSIAYQTAYYWIDVAKYCRDTAVTMLPKDMQAKYSQAVRDGNKYYAQAKDVYFAEVAPKIDPVIEASAAGAEEVYGFVNEKQKSVTAAPFKKMHAAYPATRGIAGSELVDRLVFIILSMTLLSWAVYLFKLPFRCLGYLLCPRRSKDVRSGAASPQSEKAKAQQGKGSPAAPTKNFKGKKQN</sequence>
<evidence type="ECO:0000259" key="2">
    <source>
        <dbReference type="PROSITE" id="PS50802"/>
    </source>
</evidence>
<accession>A0A7J6M265</accession>
<evidence type="ECO:0000313" key="3">
    <source>
        <dbReference type="EMBL" id="KAF4665536.1"/>
    </source>
</evidence>
<protein>
    <recommendedName>
        <fullName evidence="2">OTU domain-containing protein</fullName>
    </recommendedName>
</protein>
<comment type="caution">
    <text evidence="3">The sequence shown here is derived from an EMBL/GenBank/DDBJ whole genome shotgun (WGS) entry which is preliminary data.</text>
</comment>
<evidence type="ECO:0000313" key="4">
    <source>
        <dbReference type="Proteomes" id="UP000572268"/>
    </source>
</evidence>
<evidence type="ECO:0000256" key="1">
    <source>
        <dbReference type="SAM" id="MobiDB-lite"/>
    </source>
</evidence>
<organism evidence="3 4">
    <name type="scientific">Perkinsus olseni</name>
    <name type="common">Perkinsus atlanticus</name>
    <dbReference type="NCBI Taxonomy" id="32597"/>
    <lineage>
        <taxon>Eukaryota</taxon>
        <taxon>Sar</taxon>
        <taxon>Alveolata</taxon>
        <taxon>Perkinsozoa</taxon>
        <taxon>Perkinsea</taxon>
        <taxon>Perkinsida</taxon>
        <taxon>Perkinsidae</taxon>
        <taxon>Perkinsus</taxon>
    </lineage>
</organism>
<dbReference type="Pfam" id="PF10275">
    <property type="entry name" value="Peptidase_C65"/>
    <property type="match status" value="1"/>
</dbReference>
<dbReference type="SUPFAM" id="SSF54001">
    <property type="entry name" value="Cysteine proteinases"/>
    <property type="match status" value="1"/>
</dbReference>
<dbReference type="InterPro" id="IPR042467">
    <property type="entry name" value="Peptidase_C65_otubain_sub2"/>
</dbReference>
<dbReference type="Proteomes" id="UP000572268">
    <property type="component" value="Unassembled WGS sequence"/>
</dbReference>
<feature type="compositionally biased region" description="Pro residues" evidence="1">
    <location>
        <begin position="9"/>
        <end position="32"/>
    </location>
</feature>
<dbReference type="InterPro" id="IPR038765">
    <property type="entry name" value="Papain-like_cys_pep_sf"/>
</dbReference>
<name>A0A7J6M265_PEROL</name>
<dbReference type="InterPro" id="IPR019400">
    <property type="entry name" value="Peptidase_C65_otubain"/>
</dbReference>
<dbReference type="InterPro" id="IPR003323">
    <property type="entry name" value="OTU_dom"/>
</dbReference>
<feature type="region of interest" description="Disordered" evidence="1">
    <location>
        <begin position="422"/>
        <end position="456"/>
    </location>
</feature>
<feature type="domain" description="OTU" evidence="2">
    <location>
        <begin position="55"/>
        <end position="239"/>
    </location>
</feature>
<dbReference type="PROSITE" id="PS50802">
    <property type="entry name" value="OTU"/>
    <property type="match status" value="1"/>
</dbReference>
<feature type="region of interest" description="Disordered" evidence="1">
    <location>
        <begin position="1"/>
        <end position="32"/>
    </location>
</feature>
<dbReference type="Gene3D" id="1.20.1300.20">
    <property type="entry name" value="Peptidase C65 Otubain, subdomain 2"/>
    <property type="match status" value="1"/>
</dbReference>